<organism evidence="3 4">
    <name type="scientific">Nocardioides marmorisolisilvae</name>
    <dbReference type="NCBI Taxonomy" id="1542737"/>
    <lineage>
        <taxon>Bacteria</taxon>
        <taxon>Bacillati</taxon>
        <taxon>Actinomycetota</taxon>
        <taxon>Actinomycetes</taxon>
        <taxon>Propionibacteriales</taxon>
        <taxon>Nocardioidaceae</taxon>
        <taxon>Nocardioides</taxon>
    </lineage>
</organism>
<evidence type="ECO:0000313" key="3">
    <source>
        <dbReference type="EMBL" id="RNL77540.1"/>
    </source>
</evidence>
<dbReference type="PANTHER" id="PTHR35526:SF3">
    <property type="entry name" value="ANTI-SIGMA-F FACTOR RSBW"/>
    <property type="match status" value="1"/>
</dbReference>
<reference evidence="3 4" key="1">
    <citation type="submission" date="2018-11" db="EMBL/GenBank/DDBJ databases">
        <authorList>
            <person name="Li F."/>
        </authorList>
    </citation>
    <scope>NUCLEOTIDE SEQUENCE [LARGE SCALE GENOMIC DNA]</scope>
    <source>
        <strain evidence="3 4">KIS18-7</strain>
    </source>
</reference>
<evidence type="ECO:0000313" key="4">
    <source>
        <dbReference type="Proteomes" id="UP000277094"/>
    </source>
</evidence>
<protein>
    <submittedName>
        <fullName evidence="3">ATP-binding protein</fullName>
    </submittedName>
</protein>
<comment type="caution">
    <text evidence="3">The sequence shown here is derived from an EMBL/GenBank/DDBJ whole genome shotgun (WGS) entry which is preliminary data.</text>
</comment>
<dbReference type="InterPro" id="IPR036890">
    <property type="entry name" value="HATPase_C_sf"/>
</dbReference>
<dbReference type="OrthoDB" id="5244329at2"/>
<dbReference type="InterPro" id="IPR050267">
    <property type="entry name" value="Anti-sigma-factor_SerPK"/>
</dbReference>
<dbReference type="InterPro" id="IPR003594">
    <property type="entry name" value="HATPase_dom"/>
</dbReference>
<keyword evidence="1" id="KW-0723">Serine/threonine-protein kinase</keyword>
<evidence type="ECO:0000256" key="1">
    <source>
        <dbReference type="ARBA" id="ARBA00022527"/>
    </source>
</evidence>
<gene>
    <name evidence="3" type="ORF">EFL95_16100</name>
</gene>
<dbReference type="GO" id="GO:0004674">
    <property type="term" value="F:protein serine/threonine kinase activity"/>
    <property type="evidence" value="ECO:0007669"/>
    <property type="project" value="UniProtKB-KW"/>
</dbReference>
<keyword evidence="3" id="KW-0067">ATP-binding</keyword>
<proteinExistence type="predicted"/>
<dbReference type="Gene3D" id="3.30.565.10">
    <property type="entry name" value="Histidine kinase-like ATPase, C-terminal domain"/>
    <property type="match status" value="1"/>
</dbReference>
<dbReference type="CDD" id="cd16936">
    <property type="entry name" value="HATPase_RsbW-like"/>
    <property type="match status" value="1"/>
</dbReference>
<dbReference type="Proteomes" id="UP000277094">
    <property type="component" value="Unassembled WGS sequence"/>
</dbReference>
<dbReference type="AlphaFoldDB" id="A0A3N0DPG4"/>
<dbReference type="RefSeq" id="WP_123235126.1">
    <property type="nucleotide sequence ID" value="NZ_RJSG01000003.1"/>
</dbReference>
<keyword evidence="1" id="KW-0808">Transferase</keyword>
<sequence length="319" mass="35859">MPWNKRTLPLPAGAPSVRMAREWVSGVLDEIGRTELAESARLAVSELVTNALLHAEPPMTVHVRGTVEHPRIEVTDQSMVPPQPRHSTPLVNADDELTWTTVGRGLDLVASFARRWGADIDPRGFGKVVWFEPAAEVRENPAEGELFDLDDAIAQRGEEPADPESMLTIELLGMPTELFSHLRLHFNELGRELRLLAITDPDRYPIAVEFAETYLQIEHERRQVVGLDDLDSAMDAHKDTVDLAYRVPATAPESMSRVAVLLEEIYRSFAQEKLLAVRPSPELMSLQRWYLGEFSRQANGHRPMPWVGPTRLVGRQEVS</sequence>
<feature type="domain" description="Histidine kinase/HSP90-like ATPase" evidence="2">
    <location>
        <begin position="13"/>
        <end position="129"/>
    </location>
</feature>
<evidence type="ECO:0000259" key="2">
    <source>
        <dbReference type="Pfam" id="PF13581"/>
    </source>
</evidence>
<dbReference type="SUPFAM" id="SSF55874">
    <property type="entry name" value="ATPase domain of HSP90 chaperone/DNA topoisomerase II/histidine kinase"/>
    <property type="match status" value="1"/>
</dbReference>
<dbReference type="PANTHER" id="PTHR35526">
    <property type="entry name" value="ANTI-SIGMA-F FACTOR RSBW-RELATED"/>
    <property type="match status" value="1"/>
</dbReference>
<keyword evidence="1" id="KW-0418">Kinase</keyword>
<dbReference type="Pfam" id="PF13581">
    <property type="entry name" value="HATPase_c_2"/>
    <property type="match status" value="1"/>
</dbReference>
<keyword evidence="3" id="KW-0547">Nucleotide-binding</keyword>
<accession>A0A3N0DPG4</accession>
<dbReference type="EMBL" id="RJSG01000003">
    <property type="protein sequence ID" value="RNL77540.1"/>
    <property type="molecule type" value="Genomic_DNA"/>
</dbReference>
<keyword evidence="4" id="KW-1185">Reference proteome</keyword>
<dbReference type="GO" id="GO:0005524">
    <property type="term" value="F:ATP binding"/>
    <property type="evidence" value="ECO:0007669"/>
    <property type="project" value="UniProtKB-KW"/>
</dbReference>
<name>A0A3N0DPG4_9ACTN</name>